<feature type="compositionally biased region" description="Polar residues" evidence="9">
    <location>
        <begin position="20"/>
        <end position="33"/>
    </location>
</feature>
<accession>A0A2H5T359</accession>
<dbReference type="FunFam" id="2.10.110.10:FF:000009">
    <property type="entry name" value="Paxillin isoform 1"/>
    <property type="match status" value="1"/>
</dbReference>
<evidence type="ECO:0000259" key="10">
    <source>
        <dbReference type="PROSITE" id="PS50023"/>
    </source>
</evidence>
<dbReference type="GO" id="GO:0031941">
    <property type="term" value="C:filamentous actin"/>
    <property type="evidence" value="ECO:0007669"/>
    <property type="project" value="TreeGrafter"/>
</dbReference>
<dbReference type="InterPro" id="IPR050604">
    <property type="entry name" value="PDZ-LIM_domain"/>
</dbReference>
<dbReference type="PROSITE" id="PS50023">
    <property type="entry name" value="LIM_DOMAIN_2"/>
    <property type="match status" value="2"/>
</dbReference>
<dbReference type="GO" id="GO:0046872">
    <property type="term" value="F:metal ion binding"/>
    <property type="evidence" value="ECO:0007669"/>
    <property type="project" value="UniProtKB-KW"/>
</dbReference>
<dbReference type="Proteomes" id="UP000018888">
    <property type="component" value="Unassembled WGS sequence"/>
</dbReference>
<dbReference type="GO" id="GO:0030036">
    <property type="term" value="P:actin cytoskeleton organization"/>
    <property type="evidence" value="ECO:0007669"/>
    <property type="project" value="TreeGrafter"/>
</dbReference>
<dbReference type="GO" id="GO:0003779">
    <property type="term" value="F:actin binding"/>
    <property type="evidence" value="ECO:0007669"/>
    <property type="project" value="TreeGrafter"/>
</dbReference>
<dbReference type="GO" id="GO:0005737">
    <property type="term" value="C:cytoplasm"/>
    <property type="evidence" value="ECO:0007669"/>
    <property type="project" value="UniProtKB-SubCell"/>
</dbReference>
<comment type="caution">
    <text evidence="11">The sequence shown here is derived from an EMBL/GenBank/DDBJ whole genome shotgun (WGS) entry which is preliminary data.</text>
</comment>
<keyword evidence="12" id="KW-1185">Reference proteome</keyword>
<dbReference type="InterPro" id="IPR001781">
    <property type="entry name" value="Znf_LIM"/>
</dbReference>
<evidence type="ECO:0000313" key="11">
    <source>
        <dbReference type="EMBL" id="POG72609.1"/>
    </source>
</evidence>
<dbReference type="SMART" id="SM00132">
    <property type="entry name" value="LIM"/>
    <property type="match status" value="3"/>
</dbReference>
<protein>
    <recommendedName>
        <fullName evidence="10">LIM zinc-binding domain-containing protein</fullName>
    </recommendedName>
</protein>
<keyword evidence="4" id="KW-0479">Metal-binding</keyword>
<dbReference type="Pfam" id="PF00412">
    <property type="entry name" value="LIM"/>
    <property type="match status" value="3"/>
</dbReference>
<dbReference type="GO" id="GO:0051371">
    <property type="term" value="F:muscle alpha-actinin binding"/>
    <property type="evidence" value="ECO:0007669"/>
    <property type="project" value="TreeGrafter"/>
</dbReference>
<dbReference type="GO" id="GO:0001725">
    <property type="term" value="C:stress fiber"/>
    <property type="evidence" value="ECO:0007669"/>
    <property type="project" value="TreeGrafter"/>
</dbReference>
<evidence type="ECO:0000256" key="8">
    <source>
        <dbReference type="ARBA" id="ARBA00023038"/>
    </source>
</evidence>
<feature type="compositionally biased region" description="Low complexity" evidence="9">
    <location>
        <begin position="154"/>
        <end position="172"/>
    </location>
</feature>
<dbReference type="AlphaFoldDB" id="A0A2H5T359"/>
<sequence length="497" mass="55074">MSFLTKEQLDKYVKDLASKNPKTTSLKSPTRPLSASAISSSSISTDERKVGALHGPRSPPTSKRSSLTATTSPRASVFSNNIMENNKNSSLNEIKPAPIIESTINDSISDNSSTKSTVTSNISNDEKRSNYKSIDDIVNDLSYPMETKLSFKPTTTTTTTTTATNTTNTTTTPSPPQSKGNNNNIPSAKGADDPTKGSYVLSAAFKSSYSAASRTPSIKKPVIQPSPKQEQFEIASNKKQRDSTIQELQNRSDINWNARYDEAQQKFPPLNKFEKDKELPSPPSSSSSPPPPPLQNKNAGEPLTSLPSNNRQTIRPTSSLHCASCGKAISGHVLSAMGKKWHPDHFVCKKCGITLEHVAFFEKDGVPYCHLDFHELFSPKCGYCETPIEGQAINALGKSWHPEHFFCRECGNPFENGFMVHEGFPYCEKDWMKLFAPKCKGCNEGIRGEFMSALEGMWHRECFVCMTCKEPFFSSYYYVSEGKPYCDKHYRDLLSIN</sequence>
<feature type="compositionally biased region" description="Polar residues" evidence="9">
    <location>
        <begin position="60"/>
        <end position="92"/>
    </location>
</feature>
<feature type="compositionally biased region" description="Pro residues" evidence="9">
    <location>
        <begin position="280"/>
        <end position="294"/>
    </location>
</feature>
<dbReference type="SUPFAM" id="SSF57716">
    <property type="entry name" value="Glucocorticoid receptor-like (DNA-binding domain)"/>
    <property type="match status" value="4"/>
</dbReference>
<evidence type="ECO:0000256" key="6">
    <source>
        <dbReference type="ARBA" id="ARBA00022833"/>
    </source>
</evidence>
<reference evidence="11 12" key="1">
    <citation type="journal article" date="2013" name="Proc. Natl. Acad. Sci. U.S.A.">
        <title>Genome of an arbuscular mycorrhizal fungus provides insight into the oldest plant symbiosis.</title>
        <authorList>
            <person name="Tisserant E."/>
            <person name="Malbreil M."/>
            <person name="Kuo A."/>
            <person name="Kohler A."/>
            <person name="Symeonidi A."/>
            <person name="Balestrini R."/>
            <person name="Charron P."/>
            <person name="Duensing N."/>
            <person name="Frei Dit Frey N."/>
            <person name="Gianinazzi-Pearson V."/>
            <person name="Gilbert L.B."/>
            <person name="Handa Y."/>
            <person name="Herr J.R."/>
            <person name="Hijri M."/>
            <person name="Koul R."/>
            <person name="Kawaguchi M."/>
            <person name="Krajinski F."/>
            <person name="Lammers P.J."/>
            <person name="Masclaux F.G."/>
            <person name="Murat C."/>
            <person name="Morin E."/>
            <person name="Ndikumana S."/>
            <person name="Pagni M."/>
            <person name="Petitpierre D."/>
            <person name="Requena N."/>
            <person name="Rosikiewicz P."/>
            <person name="Riley R."/>
            <person name="Saito K."/>
            <person name="San Clemente H."/>
            <person name="Shapiro H."/>
            <person name="van Tuinen D."/>
            <person name="Becard G."/>
            <person name="Bonfante P."/>
            <person name="Paszkowski U."/>
            <person name="Shachar-Hill Y.Y."/>
            <person name="Tuskan G.A."/>
            <person name="Young P.W."/>
            <person name="Sanders I.R."/>
            <person name="Henrissat B."/>
            <person name="Rensing S.A."/>
            <person name="Grigoriev I.V."/>
            <person name="Corradi N."/>
            <person name="Roux C."/>
            <person name="Martin F."/>
        </authorList>
    </citation>
    <scope>NUCLEOTIDE SEQUENCE [LARGE SCALE GENOMIC DNA]</scope>
    <source>
        <strain evidence="11 12">DAOM 197198</strain>
    </source>
</reference>
<evidence type="ECO:0000256" key="3">
    <source>
        <dbReference type="ARBA" id="ARBA00022490"/>
    </source>
</evidence>
<feature type="domain" description="LIM zinc-binding" evidence="10">
    <location>
        <begin position="320"/>
        <end position="379"/>
    </location>
</feature>
<organism evidence="11 12">
    <name type="scientific">Rhizophagus irregularis (strain DAOM 181602 / DAOM 197198 / MUCL 43194)</name>
    <name type="common">Arbuscular mycorrhizal fungus</name>
    <name type="synonym">Glomus intraradices</name>
    <dbReference type="NCBI Taxonomy" id="747089"/>
    <lineage>
        <taxon>Eukaryota</taxon>
        <taxon>Fungi</taxon>
        <taxon>Fungi incertae sedis</taxon>
        <taxon>Mucoromycota</taxon>
        <taxon>Glomeromycotina</taxon>
        <taxon>Glomeromycetes</taxon>
        <taxon>Glomerales</taxon>
        <taxon>Glomeraceae</taxon>
        <taxon>Rhizophagus</taxon>
    </lineage>
</organism>
<evidence type="ECO:0000313" key="12">
    <source>
        <dbReference type="Proteomes" id="UP000018888"/>
    </source>
</evidence>
<evidence type="ECO:0000256" key="2">
    <source>
        <dbReference type="ARBA" id="ARBA00004496"/>
    </source>
</evidence>
<dbReference type="STRING" id="747089.A0A2H5T359"/>
<proteinExistence type="predicted"/>
<dbReference type="PROSITE" id="PS00478">
    <property type="entry name" value="LIM_DOMAIN_1"/>
    <property type="match status" value="1"/>
</dbReference>
<feature type="compositionally biased region" description="Polar residues" evidence="9">
    <location>
        <begin position="305"/>
        <end position="314"/>
    </location>
</feature>
<feature type="domain" description="LIM zinc-binding" evidence="10">
    <location>
        <begin position="437"/>
        <end position="496"/>
    </location>
</feature>
<dbReference type="PANTHER" id="PTHR24214:SF62">
    <property type="entry name" value="LEUPAXIN"/>
    <property type="match status" value="1"/>
</dbReference>
<evidence type="ECO:0000256" key="7">
    <source>
        <dbReference type="ARBA" id="ARBA00022949"/>
    </source>
</evidence>
<feature type="compositionally biased region" description="Polar residues" evidence="9">
    <location>
        <begin position="177"/>
        <end position="186"/>
    </location>
</feature>
<evidence type="ECO:0000256" key="1">
    <source>
        <dbReference type="ARBA" id="ARBA00004282"/>
    </source>
</evidence>
<keyword evidence="6" id="KW-0862">Zinc</keyword>
<keyword evidence="5" id="KW-0677">Repeat</keyword>
<dbReference type="PANTHER" id="PTHR24214">
    <property type="entry name" value="PDZ AND LIM DOMAIN PROTEIN ZASP"/>
    <property type="match status" value="1"/>
</dbReference>
<feature type="compositionally biased region" description="Basic and acidic residues" evidence="9">
    <location>
        <begin position="124"/>
        <end position="135"/>
    </location>
</feature>
<keyword evidence="8" id="KW-0440">LIM domain</keyword>
<dbReference type="Gene3D" id="2.10.110.10">
    <property type="entry name" value="Cysteine Rich Protein"/>
    <property type="match status" value="3"/>
</dbReference>
<dbReference type="FunFam" id="2.10.110.10:FF:000020">
    <property type="entry name" value="PDZ and LIM domain protein 5"/>
    <property type="match status" value="1"/>
</dbReference>
<evidence type="ECO:0000256" key="5">
    <source>
        <dbReference type="ARBA" id="ARBA00022737"/>
    </source>
</evidence>
<feature type="region of interest" description="Disordered" evidence="9">
    <location>
        <begin position="210"/>
        <end position="250"/>
    </location>
</feature>
<feature type="region of interest" description="Disordered" evidence="9">
    <location>
        <begin position="15"/>
        <end position="194"/>
    </location>
</feature>
<evidence type="ECO:0000256" key="9">
    <source>
        <dbReference type="SAM" id="MobiDB-lite"/>
    </source>
</evidence>
<dbReference type="SMR" id="A0A2H5T359"/>
<keyword evidence="3" id="KW-0963">Cytoplasm</keyword>
<feature type="region of interest" description="Disordered" evidence="9">
    <location>
        <begin position="273"/>
        <end position="314"/>
    </location>
</feature>
<reference evidence="11 12" key="2">
    <citation type="journal article" date="2018" name="New Phytol.">
        <title>High intraspecific genome diversity in the model arbuscular mycorrhizal symbiont Rhizophagus irregularis.</title>
        <authorList>
            <person name="Chen E.C.H."/>
            <person name="Morin E."/>
            <person name="Beaudet D."/>
            <person name="Noel J."/>
            <person name="Yildirir G."/>
            <person name="Ndikumana S."/>
            <person name="Charron P."/>
            <person name="St-Onge C."/>
            <person name="Giorgi J."/>
            <person name="Kruger M."/>
            <person name="Marton T."/>
            <person name="Ropars J."/>
            <person name="Grigoriev I.V."/>
            <person name="Hainaut M."/>
            <person name="Henrissat B."/>
            <person name="Roux C."/>
            <person name="Martin F."/>
            <person name="Corradi N."/>
        </authorList>
    </citation>
    <scope>NUCLEOTIDE SEQUENCE [LARGE SCALE GENOMIC DNA]</scope>
    <source>
        <strain evidence="11 12">DAOM 197198</strain>
    </source>
</reference>
<name>A0A2H5T359_RHIID</name>
<comment type="subcellular location">
    <subcellularLocation>
        <location evidence="1">Cell junction</location>
    </subcellularLocation>
    <subcellularLocation>
        <location evidence="2">Cytoplasm</location>
    </subcellularLocation>
</comment>
<dbReference type="EMBL" id="AUPC02000093">
    <property type="protein sequence ID" value="POG72609.1"/>
    <property type="molecule type" value="Genomic_DNA"/>
</dbReference>
<dbReference type="VEuPathDB" id="FungiDB:RhiirFUN_025632"/>
<feature type="compositionally biased region" description="Low complexity" evidence="9">
    <location>
        <begin position="34"/>
        <end position="44"/>
    </location>
</feature>
<keyword evidence="7" id="KW-0965">Cell junction</keyword>
<gene>
    <name evidence="11" type="ORF">GLOIN_2v1593389</name>
</gene>
<evidence type="ECO:0000256" key="4">
    <source>
        <dbReference type="ARBA" id="ARBA00022723"/>
    </source>
</evidence>
<feature type="compositionally biased region" description="Low complexity" evidence="9">
    <location>
        <begin position="102"/>
        <end position="114"/>
    </location>
</feature>
<dbReference type="FunFam" id="2.10.110.10:FF:000008">
    <property type="entry name" value="Paxillin isoform 1"/>
    <property type="match status" value="1"/>
</dbReference>